<dbReference type="PANTHER" id="PTHR33755">
    <property type="entry name" value="TOXIN PARE1-RELATED"/>
    <property type="match status" value="1"/>
</dbReference>
<keyword evidence="2" id="KW-1277">Toxin-antitoxin system</keyword>
<evidence type="ECO:0000256" key="2">
    <source>
        <dbReference type="ARBA" id="ARBA00022649"/>
    </source>
</evidence>
<dbReference type="InterPro" id="IPR035093">
    <property type="entry name" value="RelE/ParE_toxin_dom_sf"/>
</dbReference>
<organism evidence="3 4">
    <name type="scientific">Rhizobium quercicola</name>
    <dbReference type="NCBI Taxonomy" id="2901226"/>
    <lineage>
        <taxon>Bacteria</taxon>
        <taxon>Pseudomonadati</taxon>
        <taxon>Pseudomonadota</taxon>
        <taxon>Alphaproteobacteria</taxon>
        <taxon>Hyphomicrobiales</taxon>
        <taxon>Rhizobiaceae</taxon>
        <taxon>Rhizobium/Agrobacterium group</taxon>
        <taxon>Rhizobium</taxon>
    </lineage>
</organism>
<dbReference type="Pfam" id="PF05016">
    <property type="entry name" value="ParE_toxin"/>
    <property type="match status" value="1"/>
</dbReference>
<dbReference type="EMBL" id="JAJOZR010000022">
    <property type="protein sequence ID" value="MCD7111819.1"/>
    <property type="molecule type" value="Genomic_DNA"/>
</dbReference>
<dbReference type="RefSeq" id="WP_231816838.1">
    <property type="nucleotide sequence ID" value="NZ_JAJOZR010000022.1"/>
</dbReference>
<evidence type="ECO:0000256" key="1">
    <source>
        <dbReference type="ARBA" id="ARBA00006226"/>
    </source>
</evidence>
<dbReference type="InterPro" id="IPR007712">
    <property type="entry name" value="RelE/ParE_toxin"/>
</dbReference>
<sequence>MAHKLVFRPQAKADLKALHDYIAEHAGLDIAASYLGRIELACRQLTTFPERGTVRTELGEGIRIIGFERRTSIAFRVEGDTVRILRLLHGGRDFPDAWDDN</sequence>
<protein>
    <submittedName>
        <fullName evidence="3">Type II toxin-antitoxin system RelE/ParE family toxin</fullName>
    </submittedName>
</protein>
<comment type="caution">
    <text evidence="3">The sequence shown here is derived from an EMBL/GenBank/DDBJ whole genome shotgun (WGS) entry which is preliminary data.</text>
</comment>
<name>A0A9X1T3C5_9HYPH</name>
<comment type="similarity">
    <text evidence="1">Belongs to the RelE toxin family.</text>
</comment>
<evidence type="ECO:0000313" key="3">
    <source>
        <dbReference type="EMBL" id="MCD7111819.1"/>
    </source>
</evidence>
<dbReference type="AlphaFoldDB" id="A0A9X1T3C5"/>
<dbReference type="Gene3D" id="3.30.2310.20">
    <property type="entry name" value="RelE-like"/>
    <property type="match status" value="1"/>
</dbReference>
<dbReference type="InterPro" id="IPR051803">
    <property type="entry name" value="TA_system_RelE-like_toxin"/>
</dbReference>
<reference evidence="3" key="1">
    <citation type="submission" date="2021-12" db="EMBL/GenBank/DDBJ databases">
        <authorList>
            <person name="Li Y."/>
        </authorList>
    </citation>
    <scope>NUCLEOTIDE SEQUENCE</scope>
    <source>
        <strain evidence="3">DKSPLA3</strain>
    </source>
</reference>
<dbReference type="PANTHER" id="PTHR33755:SF6">
    <property type="entry name" value="PLASMID STABILIZATION SYSTEM PROTEIN"/>
    <property type="match status" value="1"/>
</dbReference>
<keyword evidence="4" id="KW-1185">Reference proteome</keyword>
<accession>A0A9X1T3C5</accession>
<evidence type="ECO:0000313" key="4">
    <source>
        <dbReference type="Proteomes" id="UP001139089"/>
    </source>
</evidence>
<gene>
    <name evidence="3" type="ORF">LRX75_22590</name>
</gene>
<proteinExistence type="inferred from homology"/>
<dbReference type="Proteomes" id="UP001139089">
    <property type="component" value="Unassembled WGS sequence"/>
</dbReference>